<dbReference type="Gene3D" id="1.25.10.10">
    <property type="entry name" value="Leucine-rich Repeat Variant"/>
    <property type="match status" value="1"/>
</dbReference>
<protein>
    <submittedName>
        <fullName evidence="2">Type III effector protein (Skwp 4)</fullName>
    </submittedName>
</protein>
<sequence length="2497" mass="271836">MESRVSEPAERDVHVPVERAASQPRSEDLSAGDPMRSTSPPNARHAVVDTWPTRAQLTNYRQWLDAKALRQLNDQREAQCRQLQALVDDAWNQKVDLQRCAQLTSDNILARRNRCGQALVFLDGTVPADENARRVGDYLWVLSKSSAQGGRQGQLQLERCVDLAASYLFKTDWLDQAPCTQLSNLGNLLSKYPSRPAAMEAIAWIAGQVLAPARLPRLDGKQLALLANAFSKNTDSQRCERAVARIASQGLDHCSETLATQSVSLLLNAMSKWPDNAICRTAAESLATWLADDAGMLRGMSEQDVASTFNALSKWPESDACGKVVERLAERVAKESPLRQALSAQQVANALNAMSKWPKAQACRTAALLLARRVADDDRILSTLNAQGVAIALNALCKWPDADACGKAVERLAERLIRERGLRQAMSAQNVANALNALSKWPNNKACRQAAVLLAERVAKESRLREAMNAQQVANTVGALGKWPDEAFCKAAVEYLAVRLTTDAGLLRALSTQQFVNTLSGLSKWPKSVDCGVAVRCLAVKLIEDAASRLIENAAVRQALDAQGIANTLSALGKWSGVSDCRIAAGHLAARLARDSGLRQALDAQGVANALNGLSKWPDVEDCRTVAKHLAVRLSEEAALRQALDAQDASNVLNALSKWSDVEDCRVAAEHVAERLATEADLRQALDAQGVASTLNALSKWPDTAVCKAVAELLAGRLANEADLRRALSSQGMANALNALSKWPDAANCRLAAELLAGQMLRDADLWQAMNAQEFANTLSALSKWPDTEDCRLAAERLAAYLDKQADLRQALDAQGIANALNAVSKWSDTAICKAAAEHLAARLAEEANLRQAMDVLGMVGALGALSRWPDADTCRMAAEGLAARLTREPALLQAMTAQQFASVLSALSKWPQSETCRQTALHLVDALGSGGRPFSAFDMGALAKLANGTARFAVGPAGAAVPDDEDDDGQANAALSRMHTCLRELAAHLNVRPEGLDAAETRDVAMIFKALATAGLKDGLKLLAHQGLQRLQALHEQTRLRPDSLETLGSLAAGLLPLVRSPELKAFRVDTLWLLERMQPDVARKVQHYTAAHAASAALAKARSPEGEAFGARRPGLTFFLLLKTYAVVAGQWKQRNVADDPARVAQRREALQAWIGSTLEQVRGAIEGDLDEMSWNLIAQIEAGDHVLDALDLKLHRDMDRLTTAHPPTPMDVAAVRRELRGLSAVRNLMGSQAGAAVLQVVDMHGNLIRSGPDALENYSFFTRLTGGKLPLVEVELPGKLSAFMLARTLQRDGDLLRMDLFGGSHLTPPNQRVFEMLSGAQGPARRYGRIPAIRLADTVPHAPLMKDVIRKLNPQREDWYRMQRALLEVVPRDHVVEGPIRLALQTDRPQGAEPAFALRLPTGEPIHLVSHDGCGFIRESLARRIPAMAAAMDEWARARQQAAWEPPAPRMSSLPPQATHHYPRNAAAIEEARTHLRRVLQEDTTLRQADVPDGTRRLTTTRLYELLVGAGITGVQGVAVPSADSKVYLPSEKSGPFDRAGGPVLLGKPPYDKPNLIPVPAERVGTPAQGDATARFLDTTFALQYSYTAWDESRTRTARDDAPMLHGKGVAIVVPDALWPKDNDAQWVWSTEDMKVHSSWTRRRERDRLPARMNTVGSLRLKDIFPPGALIAVPIDELSKRDADCDGDKVFVYAGAPKMAEAISGFFAARERRIGKMPSFKPVKTANAAVDEAGHYHAGRAAEVLSAVRGQELVRRMSTFQFHFWGQPQAVRERIAEQAIFGTFEGTRRELRRGLRRLLYNPAAFTPASRQALCKRARLGAAHAEHPAARQAAEILRDQLEAFVQALDEPAAPAGQPQALPSALAQRFTALAEAYAQAGTARERLEALANHYPTALLPHPGTALPEDYPDDPLALPEMQLGYVSAAPMETLRNLLTLGVKVGTDAPKAVTQTDVYLKIAERLDRALRSEPDRIRVVPYTKGGLVRKLREGIDVPAEQQLLRDNPTLTAGLMEMALEELQPLGLIDTAPAPGAVSTETASRVRQLAHALHAAAEQAEARVTGMVERAIDGIGESHGEAHRVKSASSLYDKLLRLMHKGRLSPEDAAATVDDGLRYSIVLASETFVQRYADILGRLDAQGLTRTQVRNRFERAHTAFKGVKVGFTGSDVDGKAVRLEIQFHTQETFVLKERFHDDYKDAQALYLAGADSAQHHAVLAQAREAFAPVATPPGGDRILDWDSVPPRTQRPRAAVAAAPAAGAKPARDGLAGHVERVTALARAIQREVTPLLEAIGLAIVKSHSTPKPATSVRKKIERYQTLNGLSLEQAAASVYDAMRWVVLLPAERFGAEFRRARQALEATGLRVMRIRNGFAVPDTTYAGLNVIVRSAAGRDFEMQFHTEDSLRVRNTSHQLYRTWQDQEVKIGLEQDPAKRQALQQANAQRQQLRRERAAQVALPTGAKGIVAFDALRDAVPQGATSTHPPQRGSTTARPAGHRP</sequence>
<dbReference type="EMBL" id="CP051169">
    <property type="protein sequence ID" value="QOK96725.1"/>
    <property type="molecule type" value="Genomic_DNA"/>
</dbReference>
<dbReference type="InterPro" id="IPR016024">
    <property type="entry name" value="ARM-type_fold"/>
</dbReference>
<evidence type="ECO:0000313" key="2">
    <source>
        <dbReference type="EMBL" id="QOK96725.1"/>
    </source>
</evidence>
<dbReference type="Proteomes" id="UP000593970">
    <property type="component" value="Chromosome"/>
</dbReference>
<name>A0AA92K1M6_RALSL</name>
<dbReference type="SUPFAM" id="SSF48371">
    <property type="entry name" value="ARM repeat"/>
    <property type="match status" value="2"/>
</dbReference>
<dbReference type="InterPro" id="IPR011989">
    <property type="entry name" value="ARM-like"/>
</dbReference>
<proteinExistence type="predicted"/>
<feature type="compositionally biased region" description="Basic and acidic residues" evidence="1">
    <location>
        <begin position="1"/>
        <end position="17"/>
    </location>
</feature>
<feature type="compositionally biased region" description="Polar residues" evidence="1">
    <location>
        <begin position="2476"/>
        <end position="2490"/>
    </location>
</feature>
<reference evidence="3" key="1">
    <citation type="submission" date="2020-04" db="EMBL/GenBank/DDBJ databases">
        <title>Ralstonia solanacearum UW576, UW763, UW773, and UW774.</title>
        <authorList>
            <person name="Steidl O."/>
            <person name="Truchon A."/>
            <person name="Allen C."/>
        </authorList>
    </citation>
    <scope>NUCLEOTIDE SEQUENCE [LARGE SCALE GENOMIC DNA]</scope>
    <source>
        <strain evidence="3">UW774</strain>
    </source>
</reference>
<feature type="region of interest" description="Disordered" evidence="1">
    <location>
        <begin position="2473"/>
        <end position="2497"/>
    </location>
</feature>
<evidence type="ECO:0000313" key="3">
    <source>
        <dbReference type="Proteomes" id="UP000593970"/>
    </source>
</evidence>
<feature type="region of interest" description="Disordered" evidence="1">
    <location>
        <begin position="1"/>
        <end position="45"/>
    </location>
</feature>
<evidence type="ECO:0000256" key="1">
    <source>
        <dbReference type="SAM" id="MobiDB-lite"/>
    </source>
</evidence>
<dbReference type="NCBIfam" id="NF041399">
    <property type="entry name" value="XopAD"/>
    <property type="match status" value="1"/>
</dbReference>
<organism evidence="2 3">
    <name type="scientific">Ralstonia solanacearum</name>
    <name type="common">Pseudomonas solanacearum</name>
    <dbReference type="NCBI Taxonomy" id="305"/>
    <lineage>
        <taxon>Bacteria</taxon>
        <taxon>Pseudomonadati</taxon>
        <taxon>Pseudomonadota</taxon>
        <taxon>Betaproteobacteria</taxon>
        <taxon>Burkholderiales</taxon>
        <taxon>Burkholderiaceae</taxon>
        <taxon>Ralstonia</taxon>
        <taxon>Ralstonia solanacearum species complex</taxon>
    </lineage>
</organism>
<accession>A0AA92K1M6</accession>
<gene>
    <name evidence="2" type="ORF">HF909_09960</name>
</gene>